<dbReference type="EMBL" id="BAABIM010000001">
    <property type="protein sequence ID" value="GAA4676676.1"/>
    <property type="molecule type" value="Genomic_DNA"/>
</dbReference>
<reference evidence="2" key="1">
    <citation type="journal article" date="2019" name="Int. J. Syst. Evol. Microbiol.">
        <title>The Global Catalogue of Microorganisms (GCM) 10K type strain sequencing project: providing services to taxonomists for standard genome sequencing and annotation.</title>
        <authorList>
            <consortium name="The Broad Institute Genomics Platform"/>
            <consortium name="The Broad Institute Genome Sequencing Center for Infectious Disease"/>
            <person name="Wu L."/>
            <person name="Ma J."/>
        </authorList>
    </citation>
    <scope>NUCLEOTIDE SEQUENCE [LARGE SCALE GENOMIC DNA]</scope>
    <source>
        <strain evidence="2">JCM 18127</strain>
    </source>
</reference>
<sequence length="368" mass="38952">MAWLPRVLRSAGLTTAGVLAFVLAFALALTVTPGEPGERLAAPGAQAADTGARPAGCGRGAVPAPTAWMGESGRLDVTLPSRFAQGPPAFAGSLFHPLTPPPPGRRLPIVLLQHGTGGDRCSLEWLARAVAGSGRLALTWTAPGGRDLGGQDSYLNAVRATASAYPWLRSTANPLRAVTDPRRVVLGGSSLGSMSSSYLQGTALTPGTRALVALDNLRRWQLGDPGGAAWECGRPREGEVRPRVPALGLAMDAPCKTGSSPRYRELKLSGFKHWRATGQPAMVLALRGFEHTDFAVTGTDAQRQLVWHYVDAWIARWTEGDSRADAVRRLLAPRVLGSRTADLLSRRYASGAHLAGVDTDDLAALLRR</sequence>
<dbReference type="InterPro" id="IPR029058">
    <property type="entry name" value="AB_hydrolase_fold"/>
</dbReference>
<organism evidence="1 2">
    <name type="scientific">Nocardioides nanhaiensis</name>
    <dbReference type="NCBI Taxonomy" id="1476871"/>
    <lineage>
        <taxon>Bacteria</taxon>
        <taxon>Bacillati</taxon>
        <taxon>Actinomycetota</taxon>
        <taxon>Actinomycetes</taxon>
        <taxon>Propionibacteriales</taxon>
        <taxon>Nocardioidaceae</taxon>
        <taxon>Nocardioides</taxon>
    </lineage>
</organism>
<dbReference type="Proteomes" id="UP001500621">
    <property type="component" value="Unassembled WGS sequence"/>
</dbReference>
<protein>
    <recommendedName>
        <fullName evidence="3">Alpha/beta hydrolase</fullName>
    </recommendedName>
</protein>
<evidence type="ECO:0008006" key="3">
    <source>
        <dbReference type="Google" id="ProtNLM"/>
    </source>
</evidence>
<dbReference type="RefSeq" id="WP_345263714.1">
    <property type="nucleotide sequence ID" value="NZ_BAABIM010000001.1"/>
</dbReference>
<comment type="caution">
    <text evidence="1">The sequence shown here is derived from an EMBL/GenBank/DDBJ whole genome shotgun (WGS) entry which is preliminary data.</text>
</comment>
<name>A0ABP8VZM0_9ACTN</name>
<evidence type="ECO:0000313" key="2">
    <source>
        <dbReference type="Proteomes" id="UP001500621"/>
    </source>
</evidence>
<dbReference type="Gene3D" id="3.40.50.1820">
    <property type="entry name" value="alpha/beta hydrolase"/>
    <property type="match status" value="1"/>
</dbReference>
<gene>
    <name evidence="1" type="ORF">GCM10023226_12370</name>
</gene>
<accession>A0ABP8VZM0</accession>
<keyword evidence="2" id="KW-1185">Reference proteome</keyword>
<proteinExistence type="predicted"/>
<evidence type="ECO:0000313" key="1">
    <source>
        <dbReference type="EMBL" id="GAA4676676.1"/>
    </source>
</evidence>
<dbReference type="SUPFAM" id="SSF53474">
    <property type="entry name" value="alpha/beta-Hydrolases"/>
    <property type="match status" value="1"/>
</dbReference>